<dbReference type="InterPro" id="IPR051532">
    <property type="entry name" value="Ester_Hydrolysis_Enzymes"/>
</dbReference>
<dbReference type="EMBL" id="FMUN01000014">
    <property type="protein sequence ID" value="SCY68378.1"/>
    <property type="molecule type" value="Genomic_DNA"/>
</dbReference>
<accession>A0A0P9CQF7</accession>
<dbReference type="CDD" id="cd01822">
    <property type="entry name" value="Lysophospholipase_L1_like"/>
    <property type="match status" value="1"/>
</dbReference>
<evidence type="ECO:0000313" key="3">
    <source>
        <dbReference type="Proteomes" id="UP000183104"/>
    </source>
</evidence>
<dbReference type="InterPro" id="IPR013830">
    <property type="entry name" value="SGNH_hydro"/>
</dbReference>
<keyword evidence="3" id="KW-1185">Reference proteome</keyword>
<proteinExistence type="predicted"/>
<dbReference type="RefSeq" id="WP_054967135.1">
    <property type="nucleotide sequence ID" value="NZ_FMUN01000014.1"/>
</dbReference>
<sequence length="226" mass="23817">MRWLLSWILVSGIGLLGIIPGASAAPPAILVVGDSISTGYGVAVEEGWVAKLRTRLESRGYPHRVVNASVSGDTTSGGLARLPDALAAHEPAVVIIELGGNDGLRGQPLSAMADNLTAMVERARAAGARVLLLGLRLPPNYGPAYTERFADVYRKVAERTGVELVPQILDGVGERRDRMQEDGIHPNAAGHSRILDNVWPHLRSLLEGAGAAGRRPPSPAPAEGEP</sequence>
<organism evidence="2 3">
    <name type="scientific">Thiohalorhabdus denitrificans</name>
    <dbReference type="NCBI Taxonomy" id="381306"/>
    <lineage>
        <taxon>Bacteria</taxon>
        <taxon>Pseudomonadati</taxon>
        <taxon>Pseudomonadota</taxon>
        <taxon>Gammaproteobacteria</taxon>
        <taxon>Thiohalorhabdales</taxon>
        <taxon>Thiohalorhabdaceae</taxon>
        <taxon>Thiohalorhabdus</taxon>
    </lineage>
</organism>
<evidence type="ECO:0000313" key="2">
    <source>
        <dbReference type="EMBL" id="SCY68378.1"/>
    </source>
</evidence>
<dbReference type="Proteomes" id="UP000183104">
    <property type="component" value="Unassembled WGS sequence"/>
</dbReference>
<dbReference type="STRING" id="381306.AN478_13445"/>
<dbReference type="PANTHER" id="PTHR30383:SF24">
    <property type="entry name" value="THIOESTERASE 1_PROTEASE 1_LYSOPHOSPHOLIPASE L1"/>
    <property type="match status" value="1"/>
</dbReference>
<dbReference type="PANTHER" id="PTHR30383">
    <property type="entry name" value="THIOESTERASE 1/PROTEASE 1/LYSOPHOSPHOLIPASE L1"/>
    <property type="match status" value="1"/>
</dbReference>
<dbReference type="Pfam" id="PF13472">
    <property type="entry name" value="Lipase_GDSL_2"/>
    <property type="match status" value="1"/>
</dbReference>
<name>A0A0P9CQF7_9GAMM</name>
<protein>
    <submittedName>
        <fullName evidence="2">Acyl-CoA thioesterase-1</fullName>
    </submittedName>
</protein>
<feature type="domain" description="SGNH hydrolase-type esterase" evidence="1">
    <location>
        <begin position="31"/>
        <end position="192"/>
    </location>
</feature>
<dbReference type="OrthoDB" id="9786188at2"/>
<evidence type="ECO:0000259" key="1">
    <source>
        <dbReference type="Pfam" id="PF13472"/>
    </source>
</evidence>
<gene>
    <name evidence="2" type="ORF">SAMN05661077_0147</name>
</gene>
<dbReference type="AlphaFoldDB" id="A0A0P9CQF7"/>
<dbReference type="PATRIC" id="fig|381306.5.peg.635"/>
<dbReference type="InterPro" id="IPR036514">
    <property type="entry name" value="SGNH_hydro_sf"/>
</dbReference>
<dbReference type="SUPFAM" id="SSF52266">
    <property type="entry name" value="SGNH hydrolase"/>
    <property type="match status" value="1"/>
</dbReference>
<dbReference type="GO" id="GO:0004622">
    <property type="term" value="F:phosphatidylcholine lysophospholipase activity"/>
    <property type="evidence" value="ECO:0007669"/>
    <property type="project" value="TreeGrafter"/>
</dbReference>
<dbReference type="Gene3D" id="3.40.50.1110">
    <property type="entry name" value="SGNH hydrolase"/>
    <property type="match status" value="1"/>
</dbReference>
<reference evidence="3" key="1">
    <citation type="submission" date="2016-10" db="EMBL/GenBank/DDBJ databases">
        <authorList>
            <person name="Varghese N."/>
        </authorList>
    </citation>
    <scope>NUCLEOTIDE SEQUENCE [LARGE SCALE GENOMIC DNA]</scope>
    <source>
        <strain evidence="3">HL 19</strain>
    </source>
</reference>